<keyword evidence="1" id="KW-0433">Leucine-rich repeat</keyword>
<proteinExistence type="predicted"/>
<dbReference type="AlphaFoldDB" id="A0A6A1WB23"/>
<dbReference type="Pfam" id="PF20160">
    <property type="entry name" value="C-JID"/>
    <property type="match status" value="1"/>
</dbReference>
<reference evidence="4 5" key="1">
    <citation type="journal article" date="2019" name="Plant Biotechnol. J.">
        <title>The red bayberry genome and genetic basis of sex determination.</title>
        <authorList>
            <person name="Jia H.M."/>
            <person name="Jia H.J."/>
            <person name="Cai Q.L."/>
            <person name="Wang Y."/>
            <person name="Zhao H.B."/>
            <person name="Yang W.F."/>
            <person name="Wang G.Y."/>
            <person name="Li Y.H."/>
            <person name="Zhan D.L."/>
            <person name="Shen Y.T."/>
            <person name="Niu Q.F."/>
            <person name="Chang L."/>
            <person name="Qiu J."/>
            <person name="Zhao L."/>
            <person name="Xie H.B."/>
            <person name="Fu W.Y."/>
            <person name="Jin J."/>
            <person name="Li X.W."/>
            <person name="Jiao Y."/>
            <person name="Zhou C.C."/>
            <person name="Tu T."/>
            <person name="Chai C.Y."/>
            <person name="Gao J.L."/>
            <person name="Fan L.J."/>
            <person name="van de Weg E."/>
            <person name="Wang J.Y."/>
            <person name="Gao Z.S."/>
        </authorList>
    </citation>
    <scope>NUCLEOTIDE SEQUENCE [LARGE SCALE GENOMIC DNA]</scope>
    <source>
        <tissue evidence="4">Leaves</tissue>
    </source>
</reference>
<evidence type="ECO:0000256" key="1">
    <source>
        <dbReference type="ARBA" id="ARBA00022614"/>
    </source>
</evidence>
<evidence type="ECO:0000313" key="5">
    <source>
        <dbReference type="Proteomes" id="UP000516437"/>
    </source>
</evidence>
<evidence type="ECO:0000259" key="3">
    <source>
        <dbReference type="Pfam" id="PF20160"/>
    </source>
</evidence>
<organism evidence="4 5">
    <name type="scientific">Morella rubra</name>
    <name type="common">Chinese bayberry</name>
    <dbReference type="NCBI Taxonomy" id="262757"/>
    <lineage>
        <taxon>Eukaryota</taxon>
        <taxon>Viridiplantae</taxon>
        <taxon>Streptophyta</taxon>
        <taxon>Embryophyta</taxon>
        <taxon>Tracheophyta</taxon>
        <taxon>Spermatophyta</taxon>
        <taxon>Magnoliopsida</taxon>
        <taxon>eudicotyledons</taxon>
        <taxon>Gunneridae</taxon>
        <taxon>Pentapetalae</taxon>
        <taxon>rosids</taxon>
        <taxon>fabids</taxon>
        <taxon>Fagales</taxon>
        <taxon>Myricaceae</taxon>
        <taxon>Morella</taxon>
    </lineage>
</organism>
<accession>A0A6A1WB23</accession>
<evidence type="ECO:0000256" key="2">
    <source>
        <dbReference type="ARBA" id="ARBA00022737"/>
    </source>
</evidence>
<dbReference type="InterPro" id="IPR045344">
    <property type="entry name" value="C-JID"/>
</dbReference>
<keyword evidence="5" id="KW-1185">Reference proteome</keyword>
<sequence>MARECTSLKSGSNQVTVWTSGEAGIYTVINCLSLPDNEEDKVTEVSFLDTHFQPSWMEEQIRHSERYHSIPQTAIPEWFNYRLDSCIPIPLPPDLSKNSKWRGIVLYTTFEVDVSPGQDSNNFHELVWHLNMDGGLADCTINFNAPKDQCDAGSFGLCLYISRARFKDHLDGRNCISPSITTSSSIVRIQTCGGRILYEQDMVEFVQIVTQKNFGYSHLIMIAQGGGTILPVDVTDSLDFHPSNSYNYCFPPGKIEEWFSHHSCGNSAAINLPPNLYHDDSWMGIAVCTSFSIHGDPKTILNNLVPEISQVLFGQFRTNLGFFRHKCRQEIMWLMNLGKFIWISYIPGELIMRMINQRDTHIAASLEENRNDTELDDEVAIGGTVHSNKELEVEMIVNLFVIKRIITEPTVNVPHGYIEASIATDCTGLTAQTCGFRLLFENDEVEFDEAECHYSAADGKHELAEFMNSCAGPVQVVAAAARMRQHPVTLRTVVARVGQISSHPESR</sequence>
<dbReference type="Proteomes" id="UP000516437">
    <property type="component" value="Chromosome 3"/>
</dbReference>
<gene>
    <name evidence="4" type="ORF">CJ030_MR3G006309</name>
</gene>
<feature type="domain" description="C-JID" evidence="3">
    <location>
        <begin position="252"/>
        <end position="442"/>
    </location>
</feature>
<name>A0A6A1WB23_9ROSI</name>
<comment type="caution">
    <text evidence="4">The sequence shown here is derived from an EMBL/GenBank/DDBJ whole genome shotgun (WGS) entry which is preliminary data.</text>
</comment>
<evidence type="ECO:0000313" key="4">
    <source>
        <dbReference type="EMBL" id="KAB1220878.1"/>
    </source>
</evidence>
<dbReference type="EMBL" id="RXIC02000021">
    <property type="protein sequence ID" value="KAB1220878.1"/>
    <property type="molecule type" value="Genomic_DNA"/>
</dbReference>
<protein>
    <recommendedName>
        <fullName evidence="3">C-JID domain-containing protein</fullName>
    </recommendedName>
</protein>
<dbReference type="OrthoDB" id="1741949at2759"/>
<keyword evidence="2" id="KW-0677">Repeat</keyword>